<comment type="similarity">
    <text evidence="6">Belongs to the sodium:neurotransmitter symporter (SNF) (TC 2.A.22) family.</text>
</comment>
<keyword evidence="5 7" id="KW-0472">Membrane</keyword>
<organism evidence="13">
    <name type="scientific">Aureoumbra lagunensis</name>
    <dbReference type="NCBI Taxonomy" id="44058"/>
    <lineage>
        <taxon>Eukaryota</taxon>
        <taxon>Sar</taxon>
        <taxon>Stramenopiles</taxon>
        <taxon>Ochrophyta</taxon>
        <taxon>Pelagophyceae</taxon>
        <taxon>Pelagomonadales</taxon>
        <taxon>Aureoumbra</taxon>
    </lineage>
</organism>
<name>A0A6S8C0C9_9STRA</name>
<feature type="transmembrane region" description="Helical" evidence="7">
    <location>
        <begin position="467"/>
        <end position="490"/>
    </location>
</feature>
<dbReference type="EMBL" id="HBIJ01007107">
    <property type="protein sequence ID" value="CAE0364266.1"/>
    <property type="molecule type" value="Transcribed_RNA"/>
</dbReference>
<dbReference type="EMBL" id="HBIJ01007106">
    <property type="protein sequence ID" value="CAE0364265.1"/>
    <property type="molecule type" value="Transcribed_RNA"/>
</dbReference>
<evidence type="ECO:0000256" key="5">
    <source>
        <dbReference type="ARBA" id="ARBA00023136"/>
    </source>
</evidence>
<dbReference type="Pfam" id="PF00209">
    <property type="entry name" value="SNF"/>
    <property type="match status" value="1"/>
</dbReference>
<dbReference type="PROSITE" id="PS50267">
    <property type="entry name" value="NA_NEUROTRAN_SYMP_3"/>
    <property type="match status" value="1"/>
</dbReference>
<reference evidence="13" key="1">
    <citation type="submission" date="2021-01" db="EMBL/GenBank/DDBJ databases">
        <authorList>
            <person name="Corre E."/>
            <person name="Pelletier E."/>
            <person name="Niang G."/>
            <person name="Scheremetjew M."/>
            <person name="Finn R."/>
            <person name="Kale V."/>
            <person name="Holt S."/>
            <person name="Cochrane G."/>
            <person name="Meng A."/>
            <person name="Brown T."/>
            <person name="Cohen L."/>
        </authorList>
    </citation>
    <scope>NUCLEOTIDE SEQUENCE</scope>
    <source>
        <strain evidence="13">CCMP1510</strain>
    </source>
</reference>
<feature type="transmembrane region" description="Helical" evidence="7">
    <location>
        <begin position="339"/>
        <end position="360"/>
    </location>
</feature>
<gene>
    <name evidence="8" type="ORF">ALAG00032_LOCUS5006</name>
    <name evidence="9" type="ORF">ALAG00032_LOCUS5007</name>
    <name evidence="10" type="ORF">ALAG00032_LOCUS5008</name>
    <name evidence="11" type="ORF">ALAG00032_LOCUS5009</name>
    <name evidence="12" type="ORF">ALAG00032_LOCUS5010</name>
    <name evidence="13" type="ORF">ALAG00032_LOCUS5011</name>
</gene>
<dbReference type="EMBL" id="HBIJ01007108">
    <property type="protein sequence ID" value="CAE0364267.1"/>
    <property type="molecule type" value="Transcribed_RNA"/>
</dbReference>
<accession>A0A6S8C0C9</accession>
<evidence type="ECO:0000313" key="10">
    <source>
        <dbReference type="EMBL" id="CAE0364267.1"/>
    </source>
</evidence>
<keyword evidence="6" id="KW-0769">Symport</keyword>
<evidence type="ECO:0000313" key="11">
    <source>
        <dbReference type="EMBL" id="CAE0364268.1"/>
    </source>
</evidence>
<evidence type="ECO:0000256" key="2">
    <source>
        <dbReference type="ARBA" id="ARBA00022448"/>
    </source>
</evidence>
<dbReference type="PANTHER" id="PTHR11616:SF240">
    <property type="entry name" value="BLOATED TUBULES, ISOFORM B-RELATED"/>
    <property type="match status" value="1"/>
</dbReference>
<dbReference type="SUPFAM" id="SSF161070">
    <property type="entry name" value="SNF-like"/>
    <property type="match status" value="1"/>
</dbReference>
<evidence type="ECO:0000256" key="3">
    <source>
        <dbReference type="ARBA" id="ARBA00022692"/>
    </source>
</evidence>
<evidence type="ECO:0000256" key="4">
    <source>
        <dbReference type="ARBA" id="ARBA00022989"/>
    </source>
</evidence>
<feature type="transmembrane region" description="Helical" evidence="7">
    <location>
        <begin position="171"/>
        <end position="193"/>
    </location>
</feature>
<feature type="transmembrane region" description="Helical" evidence="7">
    <location>
        <begin position="205"/>
        <end position="225"/>
    </location>
</feature>
<feature type="transmembrane region" description="Helical" evidence="7">
    <location>
        <begin position="510"/>
        <end position="529"/>
    </location>
</feature>
<feature type="transmembrane region" description="Helical" evidence="7">
    <location>
        <begin position="366"/>
        <end position="384"/>
    </location>
</feature>
<evidence type="ECO:0000313" key="9">
    <source>
        <dbReference type="EMBL" id="CAE0364266.1"/>
    </source>
</evidence>
<dbReference type="PANTHER" id="PTHR11616">
    <property type="entry name" value="SODIUM/CHLORIDE DEPENDENT TRANSPORTER"/>
    <property type="match status" value="1"/>
</dbReference>
<protein>
    <recommendedName>
        <fullName evidence="6">Transporter</fullName>
    </recommendedName>
</protein>
<evidence type="ECO:0000313" key="8">
    <source>
        <dbReference type="EMBL" id="CAE0364265.1"/>
    </source>
</evidence>
<keyword evidence="4 7" id="KW-1133">Transmembrane helix</keyword>
<feature type="transmembrane region" description="Helical" evidence="7">
    <location>
        <begin position="32"/>
        <end position="50"/>
    </location>
</feature>
<keyword evidence="2 6" id="KW-0813">Transport</keyword>
<dbReference type="EMBL" id="HBIJ01007110">
    <property type="protein sequence ID" value="CAE0364269.1"/>
    <property type="molecule type" value="Transcribed_RNA"/>
</dbReference>
<dbReference type="InterPro" id="IPR000175">
    <property type="entry name" value="Na/ntran_symport"/>
</dbReference>
<comment type="subcellular location">
    <subcellularLocation>
        <location evidence="1">Membrane</location>
        <topology evidence="1">Multi-pass membrane protein</topology>
    </subcellularLocation>
</comment>
<feature type="transmembrane region" description="Helical" evidence="7">
    <location>
        <begin position="288"/>
        <end position="309"/>
    </location>
</feature>
<sequence>MSDSTIVMPGQQRAVVEEEEEKRDQWNSRTEFILATIGNCVGVGNVWRFPYLCYRNGGGTFLIPYFLSLLIIGLPLFMLELSIGQVFAKGNVLSYRRLDKRLGGTGVASTLMAFTTLFYYNIIVAWTLVYAWQSLRSPPNHVPWGESENRVDAERFWEHSVLKQSSGFEEFGHSIGSSQLIFASILAWLVLYLATRHGVQSTGKVAYVTATAPYILLALLVVRGITLEGAAEGLKFYLKPKPKILFQSTRPWLDAANQIVYSLGVGTGQLVAFGSYNTPNEDVVFDSVAIALLNSFTSLFAGIAIFSMLGHKAKRDGVRVSDVVDSGEGLAFVAYPDGLSALPGAGIWCFIFFITLFSLALDSSMALLEAWITMLADLGIFNDTKTAQLNHNYREFGVFSSCLFGFFVSLIFITRPGIYWFSLVDSVVVWGVFAVAVAECYGVARIFGAKRFAEQLHRMAGRRVPNLILYCWSTITPIVCFFLGLISLGITLARKNPKYEGARATILARLVSLLLMLGPLIIITFGIIYPDADWKRIFTCNFCSNTNKDTDSISSQAWTAATSKELESSTIRSTTNRNNPSSAPAATIIVDAPATLIPTSSSSSSSSSISSPANIELSHFPNSVHHRVQNNDNSPLTADGDYHNDEARRLATGSTDDDIVVQRPHHSNLV</sequence>
<dbReference type="EMBL" id="HBIJ01007109">
    <property type="protein sequence ID" value="CAE0364268.1"/>
    <property type="molecule type" value="Transcribed_RNA"/>
</dbReference>
<dbReference type="GO" id="GO:0015293">
    <property type="term" value="F:symporter activity"/>
    <property type="evidence" value="ECO:0007669"/>
    <property type="project" value="UniProtKB-KW"/>
</dbReference>
<dbReference type="NCBIfam" id="NF037979">
    <property type="entry name" value="Na_transp"/>
    <property type="match status" value="1"/>
</dbReference>
<evidence type="ECO:0000256" key="1">
    <source>
        <dbReference type="ARBA" id="ARBA00004141"/>
    </source>
</evidence>
<evidence type="ECO:0000313" key="13">
    <source>
        <dbReference type="EMBL" id="CAE0364270.1"/>
    </source>
</evidence>
<dbReference type="GO" id="GO:0005886">
    <property type="term" value="C:plasma membrane"/>
    <property type="evidence" value="ECO:0007669"/>
    <property type="project" value="TreeGrafter"/>
</dbReference>
<feature type="transmembrane region" description="Helical" evidence="7">
    <location>
        <begin position="102"/>
        <end position="132"/>
    </location>
</feature>
<feature type="transmembrane region" description="Helical" evidence="7">
    <location>
        <begin position="396"/>
        <end position="421"/>
    </location>
</feature>
<dbReference type="EMBL" id="HBIJ01007111">
    <property type="protein sequence ID" value="CAE0364270.1"/>
    <property type="molecule type" value="Transcribed_RNA"/>
</dbReference>
<evidence type="ECO:0000256" key="6">
    <source>
        <dbReference type="RuleBase" id="RU003732"/>
    </source>
</evidence>
<evidence type="ECO:0000313" key="12">
    <source>
        <dbReference type="EMBL" id="CAE0364269.1"/>
    </source>
</evidence>
<dbReference type="PRINTS" id="PR00176">
    <property type="entry name" value="NANEUSMPORT"/>
</dbReference>
<feature type="transmembrane region" description="Helical" evidence="7">
    <location>
        <begin position="62"/>
        <end position="81"/>
    </location>
</feature>
<dbReference type="PROSITE" id="PS00610">
    <property type="entry name" value="NA_NEUROTRAN_SYMP_1"/>
    <property type="match status" value="1"/>
</dbReference>
<dbReference type="GO" id="GO:0035725">
    <property type="term" value="P:sodium ion transmembrane transport"/>
    <property type="evidence" value="ECO:0007669"/>
    <property type="project" value="TreeGrafter"/>
</dbReference>
<evidence type="ECO:0000256" key="7">
    <source>
        <dbReference type="SAM" id="Phobius"/>
    </source>
</evidence>
<feature type="transmembrane region" description="Helical" evidence="7">
    <location>
        <begin position="427"/>
        <end position="447"/>
    </location>
</feature>
<dbReference type="AlphaFoldDB" id="A0A6S8C0C9"/>
<proteinExistence type="inferred from homology"/>
<dbReference type="InterPro" id="IPR037272">
    <property type="entry name" value="SNS_sf"/>
</dbReference>
<keyword evidence="3 6" id="KW-0812">Transmembrane</keyword>